<protein>
    <submittedName>
        <fullName evidence="2">Uncharacterized protein</fullName>
    </submittedName>
</protein>
<evidence type="ECO:0000313" key="2">
    <source>
        <dbReference type="WBParaSite" id="nRc.2.0.1.t30792-RA"/>
    </source>
</evidence>
<reference evidence="2" key="1">
    <citation type="submission" date="2022-11" db="UniProtKB">
        <authorList>
            <consortium name="WormBaseParasite"/>
        </authorList>
    </citation>
    <scope>IDENTIFICATION</scope>
</reference>
<keyword evidence="1" id="KW-1185">Reference proteome</keyword>
<proteinExistence type="predicted"/>
<name>A0A915JYM7_ROMCU</name>
<organism evidence="1 2">
    <name type="scientific">Romanomermis culicivorax</name>
    <name type="common">Nematode worm</name>
    <dbReference type="NCBI Taxonomy" id="13658"/>
    <lineage>
        <taxon>Eukaryota</taxon>
        <taxon>Metazoa</taxon>
        <taxon>Ecdysozoa</taxon>
        <taxon>Nematoda</taxon>
        <taxon>Enoplea</taxon>
        <taxon>Dorylaimia</taxon>
        <taxon>Mermithida</taxon>
        <taxon>Mermithoidea</taxon>
        <taxon>Mermithidae</taxon>
        <taxon>Romanomermis</taxon>
    </lineage>
</organism>
<accession>A0A915JYM7</accession>
<sequence length="109" mass="11927">MLFPEHHWMDYPDPLKEEIQRILLPQLTPSAPVPPIVQPAPVVAQAAAQPPIALPRPITIPPPPVPQPPQPATLLLLTAPVDVQTFQAPQHVHAGFRSHGQPIQKPGHY</sequence>
<dbReference type="Proteomes" id="UP000887565">
    <property type="component" value="Unplaced"/>
</dbReference>
<evidence type="ECO:0000313" key="1">
    <source>
        <dbReference type="Proteomes" id="UP000887565"/>
    </source>
</evidence>
<dbReference type="AlphaFoldDB" id="A0A915JYM7"/>
<dbReference type="WBParaSite" id="nRc.2.0.1.t30792-RA">
    <property type="protein sequence ID" value="nRc.2.0.1.t30792-RA"/>
    <property type="gene ID" value="nRc.2.0.1.g30792"/>
</dbReference>